<evidence type="ECO:0000256" key="6">
    <source>
        <dbReference type="ARBA" id="ARBA00023306"/>
    </source>
</evidence>
<keyword evidence="7" id="KW-0997">Cell inner membrane</keyword>
<evidence type="ECO:0000256" key="2">
    <source>
        <dbReference type="ARBA" id="ARBA00022618"/>
    </source>
</evidence>
<comment type="subcellular location">
    <subcellularLocation>
        <location evidence="7">Cell inner membrane</location>
        <topology evidence="7">Single-pass type II membrane protein</topology>
    </subcellularLocation>
    <text evidence="7">Localizes to the division septum.</text>
</comment>
<keyword evidence="4 7" id="KW-1133">Transmembrane helix</keyword>
<keyword evidence="3 7" id="KW-0812">Transmembrane</keyword>
<keyword evidence="2 7" id="KW-0132">Cell division</keyword>
<dbReference type="Proteomes" id="UP001222087">
    <property type="component" value="Chromosome"/>
</dbReference>
<keyword evidence="1 7" id="KW-1003">Cell membrane</keyword>
<dbReference type="EMBL" id="CP119078">
    <property type="protein sequence ID" value="WED42422.1"/>
    <property type="molecule type" value="Genomic_DNA"/>
</dbReference>
<keyword evidence="6 7" id="KW-0131">Cell cycle</keyword>
<reference evidence="8 9" key="1">
    <citation type="submission" date="2023-02" db="EMBL/GenBank/DDBJ databases">
        <title>Genome Sequence of L. cardiaca H63T.</title>
        <authorList>
            <person name="Lopez A.E."/>
            <person name="Cianciotto N.P."/>
        </authorList>
    </citation>
    <scope>NUCLEOTIDE SEQUENCE [LARGE SCALE GENOMIC DNA]</scope>
    <source>
        <strain evidence="8 9">H63</strain>
    </source>
</reference>
<dbReference type="NCBIfam" id="NF002058">
    <property type="entry name" value="PRK00888.1"/>
    <property type="match status" value="1"/>
</dbReference>
<dbReference type="PANTHER" id="PTHR37485">
    <property type="entry name" value="CELL DIVISION PROTEIN FTSB"/>
    <property type="match status" value="1"/>
</dbReference>
<evidence type="ECO:0000313" key="8">
    <source>
        <dbReference type="EMBL" id="WED42422.1"/>
    </source>
</evidence>
<organism evidence="8 9">
    <name type="scientific">Legionella cardiaca</name>
    <dbReference type="NCBI Taxonomy" id="1071983"/>
    <lineage>
        <taxon>Bacteria</taxon>
        <taxon>Pseudomonadati</taxon>
        <taxon>Pseudomonadota</taxon>
        <taxon>Gammaproteobacteria</taxon>
        <taxon>Legionellales</taxon>
        <taxon>Legionellaceae</taxon>
        <taxon>Legionella</taxon>
    </lineage>
</organism>
<dbReference type="HAMAP" id="MF_00599">
    <property type="entry name" value="FtsB"/>
    <property type="match status" value="1"/>
</dbReference>
<comment type="similarity">
    <text evidence="7">Belongs to the FtsB family.</text>
</comment>
<comment type="subunit">
    <text evidence="7">Part of a complex composed of FtsB, FtsL and FtsQ.</text>
</comment>
<protein>
    <recommendedName>
        <fullName evidence="7">Cell division protein FtsB</fullName>
    </recommendedName>
</protein>
<dbReference type="PANTHER" id="PTHR37485:SF1">
    <property type="entry name" value="CELL DIVISION PROTEIN FTSB"/>
    <property type="match status" value="1"/>
</dbReference>
<keyword evidence="5 7" id="KW-0472">Membrane</keyword>
<evidence type="ECO:0000313" key="9">
    <source>
        <dbReference type="Proteomes" id="UP001222087"/>
    </source>
</evidence>
<dbReference type="RefSeq" id="WP_275088245.1">
    <property type="nucleotide sequence ID" value="NZ_CP119078.1"/>
</dbReference>
<feature type="topological domain" description="Periplasmic" evidence="7">
    <location>
        <begin position="22"/>
        <end position="91"/>
    </location>
</feature>
<evidence type="ECO:0000256" key="5">
    <source>
        <dbReference type="ARBA" id="ARBA00023136"/>
    </source>
</evidence>
<dbReference type="Pfam" id="PF04977">
    <property type="entry name" value="DivIC"/>
    <property type="match status" value="1"/>
</dbReference>
<evidence type="ECO:0000256" key="7">
    <source>
        <dbReference type="HAMAP-Rule" id="MF_00599"/>
    </source>
</evidence>
<proteinExistence type="inferred from homology"/>
<evidence type="ECO:0000256" key="4">
    <source>
        <dbReference type="ARBA" id="ARBA00022989"/>
    </source>
</evidence>
<name>A0ABY8AP53_9GAMM</name>
<keyword evidence="9" id="KW-1185">Reference proteome</keyword>
<comment type="function">
    <text evidence="7">Essential cell division protein. May link together the upstream cell division proteins, which are predominantly cytoplasmic, with the downstream cell division proteins, which are predominantly periplasmic.</text>
</comment>
<dbReference type="InterPro" id="IPR007060">
    <property type="entry name" value="FtsL/DivIC"/>
</dbReference>
<gene>
    <name evidence="7 8" type="primary">ftsB</name>
    <name evidence="8" type="ORF">PXX05_10905</name>
</gene>
<sequence>MRTVILILLLALIGLQYKLWLGDGSVSQWINLEKKLEVQAEENDKLLARNRAMEADILELKSGDQALEEQARYELGMVKEGEIYYQFIDSK</sequence>
<dbReference type="GO" id="GO:0051301">
    <property type="term" value="P:cell division"/>
    <property type="evidence" value="ECO:0007669"/>
    <property type="project" value="UniProtKB-KW"/>
</dbReference>
<evidence type="ECO:0000256" key="1">
    <source>
        <dbReference type="ARBA" id="ARBA00022475"/>
    </source>
</evidence>
<feature type="topological domain" description="Cytoplasmic" evidence="7">
    <location>
        <begin position="1"/>
        <end position="3"/>
    </location>
</feature>
<dbReference type="InterPro" id="IPR023081">
    <property type="entry name" value="Cell_div_FtsB"/>
</dbReference>
<accession>A0ABY8AP53</accession>
<evidence type="ECO:0000256" key="3">
    <source>
        <dbReference type="ARBA" id="ARBA00022692"/>
    </source>
</evidence>